<evidence type="ECO:0000256" key="2">
    <source>
        <dbReference type="ARBA" id="ARBA00040808"/>
    </source>
</evidence>
<keyword evidence="3" id="KW-1133">Transmembrane helix</keyword>
<dbReference type="GO" id="GO:0019901">
    <property type="term" value="F:protein kinase binding"/>
    <property type="evidence" value="ECO:0007669"/>
    <property type="project" value="InterPro"/>
</dbReference>
<dbReference type="Pfam" id="PF08613">
    <property type="entry name" value="Cyclin"/>
    <property type="match status" value="1"/>
</dbReference>
<reference evidence="4 5" key="1">
    <citation type="journal article" date="2018" name="Gigascience">
        <title>Genomes of trombidid mites reveal novel predicted allergens and laterally-transferred genes associated with secondary metabolism.</title>
        <authorList>
            <person name="Dong X."/>
            <person name="Chaisiri K."/>
            <person name="Xia D."/>
            <person name="Armstrong S.D."/>
            <person name="Fang Y."/>
            <person name="Donnelly M.J."/>
            <person name="Kadowaki T."/>
            <person name="McGarry J.W."/>
            <person name="Darby A.C."/>
            <person name="Makepeace B.L."/>
        </authorList>
    </citation>
    <scope>NUCLEOTIDE SEQUENCE [LARGE SCALE GENOMIC DNA]</scope>
    <source>
        <strain evidence="4">UoL-UT</strain>
    </source>
</reference>
<dbReference type="InterPro" id="IPR036915">
    <property type="entry name" value="Cyclin-like_sf"/>
</dbReference>
<dbReference type="GO" id="GO:0016538">
    <property type="term" value="F:cyclin-dependent protein serine/threonine kinase regulator activity"/>
    <property type="evidence" value="ECO:0007669"/>
    <property type="project" value="TreeGrafter"/>
</dbReference>
<evidence type="ECO:0000256" key="1">
    <source>
        <dbReference type="ARBA" id="ARBA00038508"/>
    </source>
</evidence>
<proteinExistence type="inferred from homology"/>
<dbReference type="Proteomes" id="UP000288716">
    <property type="component" value="Unassembled WGS sequence"/>
</dbReference>
<dbReference type="OrthoDB" id="244495at2759"/>
<organism evidence="4 5">
    <name type="scientific">Leptotrombidium deliense</name>
    <dbReference type="NCBI Taxonomy" id="299467"/>
    <lineage>
        <taxon>Eukaryota</taxon>
        <taxon>Metazoa</taxon>
        <taxon>Ecdysozoa</taxon>
        <taxon>Arthropoda</taxon>
        <taxon>Chelicerata</taxon>
        <taxon>Arachnida</taxon>
        <taxon>Acari</taxon>
        <taxon>Acariformes</taxon>
        <taxon>Trombidiformes</taxon>
        <taxon>Prostigmata</taxon>
        <taxon>Anystina</taxon>
        <taxon>Parasitengona</taxon>
        <taxon>Trombiculoidea</taxon>
        <taxon>Trombiculidae</taxon>
        <taxon>Leptotrombidium</taxon>
    </lineage>
</organism>
<gene>
    <name evidence="4" type="ORF">B4U80_09744</name>
</gene>
<evidence type="ECO:0000313" key="5">
    <source>
        <dbReference type="Proteomes" id="UP000288716"/>
    </source>
</evidence>
<dbReference type="EMBL" id="NCKV01004877">
    <property type="protein sequence ID" value="RWS24440.1"/>
    <property type="molecule type" value="Genomic_DNA"/>
</dbReference>
<sequence length="325" mass="37007">MEGSAENRVKCFNLENVKRNQVLLTARRFSKSHTYSLGKQLLDNSSQRSLGLTEVGVDFFASTTEIDFEDIPQRLDVQYASSILRDVGVSPCCLMLALIYIERIRNHDPDYFRHVSSRDVFIVSLMVASKFLFDDGEDEEVFNEEWAQRAHMDIKKLNKLERDFLATIDWKVFVEPSIFFSVFSTVEAMAVLNEYKRRSWSGLSYSELVLLCDYHSMGEQLHTIVAQYFLKIVAVCAFTYAAVIIGVVSIVTVTTCQHLAIPNTNHSLIPDEALMTNCSTFFGRVKQVSFRPVKHFVSFVGDYYKPNAEMTLISSAGKPIYMTVS</sequence>
<keyword evidence="3" id="KW-0812">Transmembrane</keyword>
<dbReference type="GO" id="GO:0005634">
    <property type="term" value="C:nucleus"/>
    <property type="evidence" value="ECO:0007669"/>
    <property type="project" value="TreeGrafter"/>
</dbReference>
<dbReference type="STRING" id="299467.A0A443SAA3"/>
<comment type="caution">
    <text evidence="4">The sequence shown here is derived from an EMBL/GenBank/DDBJ whole genome shotgun (WGS) entry which is preliminary data.</text>
</comment>
<comment type="similarity">
    <text evidence="1">Belongs to the CNPPD1 family.</text>
</comment>
<dbReference type="SUPFAM" id="SSF47954">
    <property type="entry name" value="Cyclin-like"/>
    <property type="match status" value="1"/>
</dbReference>
<dbReference type="AlphaFoldDB" id="A0A443SAA3"/>
<dbReference type="PANTHER" id="PTHR15615">
    <property type="match status" value="1"/>
</dbReference>
<dbReference type="PANTHER" id="PTHR15615:SF108">
    <property type="entry name" value="PROTEIN CNPPD1"/>
    <property type="match status" value="1"/>
</dbReference>
<keyword evidence="5" id="KW-1185">Reference proteome</keyword>
<feature type="transmembrane region" description="Helical" evidence="3">
    <location>
        <begin position="228"/>
        <end position="251"/>
    </location>
</feature>
<dbReference type="GO" id="GO:0000307">
    <property type="term" value="C:cyclin-dependent protein kinase holoenzyme complex"/>
    <property type="evidence" value="ECO:0007669"/>
    <property type="project" value="TreeGrafter"/>
</dbReference>
<dbReference type="InterPro" id="IPR013922">
    <property type="entry name" value="Cyclin_PHO80-like"/>
</dbReference>
<accession>A0A443SAA3</accession>
<evidence type="ECO:0000256" key="3">
    <source>
        <dbReference type="SAM" id="Phobius"/>
    </source>
</evidence>
<dbReference type="Gene3D" id="1.10.472.10">
    <property type="entry name" value="Cyclin-like"/>
    <property type="match status" value="1"/>
</dbReference>
<name>A0A443SAA3_9ACAR</name>
<dbReference type="CDD" id="cd20557">
    <property type="entry name" value="CYCLIN_ScPCL1-like"/>
    <property type="match status" value="1"/>
</dbReference>
<evidence type="ECO:0000313" key="4">
    <source>
        <dbReference type="EMBL" id="RWS24440.1"/>
    </source>
</evidence>
<protein>
    <recommendedName>
        <fullName evidence="2">Protein CNPPD1</fullName>
    </recommendedName>
</protein>
<keyword evidence="3" id="KW-0472">Membrane</keyword>
<dbReference type="VEuPathDB" id="VectorBase:LDEU007600"/>